<feature type="compositionally biased region" description="Low complexity" evidence="10">
    <location>
        <begin position="346"/>
        <end position="357"/>
    </location>
</feature>
<evidence type="ECO:0000256" key="6">
    <source>
        <dbReference type="ARBA" id="ARBA00022840"/>
    </source>
</evidence>
<comment type="catalytic activity">
    <reaction evidence="7">
        <text>L-threonyl-[protein] + ATP = O-phospho-L-threonyl-[protein] + ADP + H(+)</text>
        <dbReference type="Rhea" id="RHEA:46608"/>
        <dbReference type="Rhea" id="RHEA-COMP:11060"/>
        <dbReference type="Rhea" id="RHEA-COMP:11605"/>
        <dbReference type="ChEBI" id="CHEBI:15378"/>
        <dbReference type="ChEBI" id="CHEBI:30013"/>
        <dbReference type="ChEBI" id="CHEBI:30616"/>
        <dbReference type="ChEBI" id="CHEBI:61977"/>
        <dbReference type="ChEBI" id="CHEBI:456216"/>
        <dbReference type="EC" id="2.7.11.1"/>
    </reaction>
</comment>
<proteinExistence type="predicted"/>
<evidence type="ECO:0000259" key="12">
    <source>
        <dbReference type="PROSITE" id="PS50011"/>
    </source>
</evidence>
<evidence type="ECO:0000256" key="2">
    <source>
        <dbReference type="ARBA" id="ARBA00022527"/>
    </source>
</evidence>
<keyword evidence="2" id="KW-0723">Serine/threonine-protein kinase</keyword>
<dbReference type="CDD" id="cd14014">
    <property type="entry name" value="STKc_PknB_like"/>
    <property type="match status" value="1"/>
</dbReference>
<evidence type="ECO:0000256" key="11">
    <source>
        <dbReference type="SAM" id="Phobius"/>
    </source>
</evidence>
<keyword evidence="11" id="KW-0472">Membrane</keyword>
<dbReference type="InterPro" id="IPR011009">
    <property type="entry name" value="Kinase-like_dom_sf"/>
</dbReference>
<dbReference type="Pfam" id="PF00069">
    <property type="entry name" value="Pkinase"/>
    <property type="match status" value="1"/>
</dbReference>
<evidence type="ECO:0000256" key="9">
    <source>
        <dbReference type="PROSITE-ProRule" id="PRU10141"/>
    </source>
</evidence>
<dbReference type="Gene3D" id="3.30.200.20">
    <property type="entry name" value="Phosphorylase Kinase, domain 1"/>
    <property type="match status" value="1"/>
</dbReference>
<dbReference type="GO" id="GO:0005524">
    <property type="term" value="F:ATP binding"/>
    <property type="evidence" value="ECO:0007669"/>
    <property type="project" value="UniProtKB-UniRule"/>
</dbReference>
<gene>
    <name evidence="13" type="ORF">OXH18_22880</name>
</gene>
<comment type="catalytic activity">
    <reaction evidence="8">
        <text>L-seryl-[protein] + ATP = O-phospho-L-seryl-[protein] + ADP + H(+)</text>
        <dbReference type="Rhea" id="RHEA:17989"/>
        <dbReference type="Rhea" id="RHEA-COMP:9863"/>
        <dbReference type="Rhea" id="RHEA-COMP:11604"/>
        <dbReference type="ChEBI" id="CHEBI:15378"/>
        <dbReference type="ChEBI" id="CHEBI:29999"/>
        <dbReference type="ChEBI" id="CHEBI:30616"/>
        <dbReference type="ChEBI" id="CHEBI:83421"/>
        <dbReference type="ChEBI" id="CHEBI:456216"/>
        <dbReference type="EC" id="2.7.11.1"/>
    </reaction>
</comment>
<reference evidence="13" key="1">
    <citation type="submission" date="2022-12" db="EMBL/GenBank/DDBJ databases">
        <title>Polyphasic identification of a Novel Hot-Spring Cyanobacterium Ocullathermofonsia sinensis gen nov. sp. nov. and Genomic Insights on its Adaptations to the Thermal Habitat.</title>
        <authorList>
            <person name="Daroch M."/>
            <person name="Tang J."/>
            <person name="Jiang Y."/>
        </authorList>
    </citation>
    <scope>NUCLEOTIDE SEQUENCE</scope>
    <source>
        <strain evidence="13">PKUAC-SCTA174</strain>
    </source>
</reference>
<sequence>MIGSTLSGRYKIVNVLGAGGMGRTYVAEDMLRPGHPKCVVKQLRPASTDPNVLEIARRLFATEAETLERLGNHDQIPRLLAYFEHDEEFYLVQEFIDGHPLSAELHQTRHWSETQVVQLLQEILAVLSFIHNQNVIHRDIKPDNIIRRSRDNRLVLIDFGAVKQVRMQQITQMGQASVTVAIGTPGYMPTEQSTGKPRPSSDIYAVGMVGIQALTGVLPTFLQEDEDGEVIWRPLVQVSDGFAEVINKMVRHYFKHRYQTAAEALQALYQLTASGQGANGGTAPTHLASGGLVAPTISSPPTYPYSTHSLPTPQSSTTTPPQSVESPTSEPSFAVPFAAPVPPVEPVSISPVSRSSPPQTPSTPPTQFVAPHLPHHSTPPSPPGTTPQAGPQSTTPATYYQAGNSTAFSGAASGAASHQSNPQLTTPLPPVSRGRSPADLYPVPVRSSSPPKLLLIGGGIALLLLAGGAIYTLFLAEERDSQPVPTITTPSPTPAPAPSPSPTPTPEPALSPIPAPSPLPAPAPIPDPVPFPAPVPVPEPEPYIPPPEPEPFIPTEPEAGYSPEPAPAPAPEPEPYIELAPAPSPAPAPAPSPVPDIPFIEVPDF</sequence>
<evidence type="ECO:0000256" key="1">
    <source>
        <dbReference type="ARBA" id="ARBA00012513"/>
    </source>
</evidence>
<feature type="compositionally biased region" description="Low complexity" evidence="10">
    <location>
        <begin position="295"/>
        <end position="338"/>
    </location>
</feature>
<feature type="compositionally biased region" description="Pro residues" evidence="10">
    <location>
        <begin position="564"/>
        <end position="574"/>
    </location>
</feature>
<feature type="binding site" evidence="9">
    <location>
        <position position="41"/>
    </location>
    <ligand>
        <name>ATP</name>
        <dbReference type="ChEBI" id="CHEBI:30616"/>
    </ligand>
</feature>
<dbReference type="SUPFAM" id="SSF56112">
    <property type="entry name" value="Protein kinase-like (PK-like)"/>
    <property type="match status" value="1"/>
</dbReference>
<keyword evidence="5 13" id="KW-0418">Kinase</keyword>
<dbReference type="PANTHER" id="PTHR24363:SF0">
    <property type="entry name" value="SERINE_THREONINE KINASE LIKE DOMAIN CONTAINING 1"/>
    <property type="match status" value="1"/>
</dbReference>
<evidence type="ECO:0000256" key="3">
    <source>
        <dbReference type="ARBA" id="ARBA00022679"/>
    </source>
</evidence>
<dbReference type="EMBL" id="CP113797">
    <property type="protein sequence ID" value="WAL59983.1"/>
    <property type="molecule type" value="Genomic_DNA"/>
</dbReference>
<evidence type="ECO:0000256" key="10">
    <source>
        <dbReference type="SAM" id="MobiDB-lite"/>
    </source>
</evidence>
<dbReference type="PRINTS" id="PR01217">
    <property type="entry name" value="PRICHEXTENSN"/>
</dbReference>
<protein>
    <recommendedName>
        <fullName evidence="1">non-specific serine/threonine protein kinase</fullName>
        <ecNumber evidence="1">2.7.11.1</ecNumber>
    </recommendedName>
</protein>
<evidence type="ECO:0000256" key="8">
    <source>
        <dbReference type="ARBA" id="ARBA00048679"/>
    </source>
</evidence>
<feature type="region of interest" description="Disordered" evidence="10">
    <location>
        <begin position="282"/>
        <end position="449"/>
    </location>
</feature>
<keyword evidence="11" id="KW-0812">Transmembrane</keyword>
<feature type="domain" description="Protein kinase" evidence="12">
    <location>
        <begin position="10"/>
        <end position="269"/>
    </location>
</feature>
<dbReference type="Proteomes" id="UP001163152">
    <property type="component" value="Chromosome"/>
</dbReference>
<feature type="transmembrane region" description="Helical" evidence="11">
    <location>
        <begin position="453"/>
        <end position="476"/>
    </location>
</feature>
<dbReference type="InterPro" id="IPR000719">
    <property type="entry name" value="Prot_kinase_dom"/>
</dbReference>
<dbReference type="KEGG" id="tsin:OXH18_22880"/>
<dbReference type="PANTHER" id="PTHR24363">
    <property type="entry name" value="SERINE/THREONINE PROTEIN KINASE"/>
    <property type="match status" value="1"/>
</dbReference>
<keyword evidence="6 9" id="KW-0067">ATP-binding</keyword>
<keyword evidence="14" id="KW-1185">Reference proteome</keyword>
<evidence type="ECO:0000313" key="14">
    <source>
        <dbReference type="Proteomes" id="UP001163152"/>
    </source>
</evidence>
<evidence type="ECO:0000256" key="7">
    <source>
        <dbReference type="ARBA" id="ARBA00047899"/>
    </source>
</evidence>
<keyword evidence="11" id="KW-1133">Transmembrane helix</keyword>
<dbReference type="PROSITE" id="PS00107">
    <property type="entry name" value="PROTEIN_KINASE_ATP"/>
    <property type="match status" value="1"/>
</dbReference>
<organism evidence="13 14">
    <name type="scientific">Thermocoleostomius sinensis A174</name>
    <dbReference type="NCBI Taxonomy" id="2016057"/>
    <lineage>
        <taxon>Bacteria</taxon>
        <taxon>Bacillati</taxon>
        <taxon>Cyanobacteriota</taxon>
        <taxon>Cyanophyceae</taxon>
        <taxon>Oculatellales</taxon>
        <taxon>Oculatellaceae</taxon>
        <taxon>Thermocoleostomius</taxon>
    </lineage>
</organism>
<dbReference type="EC" id="2.7.11.1" evidence="1"/>
<dbReference type="PROSITE" id="PS50011">
    <property type="entry name" value="PROTEIN_KINASE_DOM"/>
    <property type="match status" value="1"/>
</dbReference>
<feature type="compositionally biased region" description="Low complexity" evidence="10">
    <location>
        <begin position="386"/>
        <end position="417"/>
    </location>
</feature>
<feature type="compositionally biased region" description="Pro residues" evidence="10">
    <location>
        <begin position="582"/>
        <end position="596"/>
    </location>
</feature>
<keyword evidence="3" id="KW-0808">Transferase</keyword>
<dbReference type="RefSeq" id="WP_268609809.1">
    <property type="nucleotide sequence ID" value="NZ_CP113797.1"/>
</dbReference>
<feature type="region of interest" description="Disordered" evidence="10">
    <location>
        <begin position="481"/>
        <end position="597"/>
    </location>
</feature>
<keyword evidence="4 9" id="KW-0547">Nucleotide-binding</keyword>
<dbReference type="AlphaFoldDB" id="A0A9E8ZBA8"/>
<evidence type="ECO:0000313" key="13">
    <source>
        <dbReference type="EMBL" id="WAL59983.1"/>
    </source>
</evidence>
<dbReference type="GO" id="GO:0004674">
    <property type="term" value="F:protein serine/threonine kinase activity"/>
    <property type="evidence" value="ECO:0007669"/>
    <property type="project" value="UniProtKB-KW"/>
</dbReference>
<feature type="compositionally biased region" description="Pro residues" evidence="10">
    <location>
        <begin position="491"/>
        <end position="554"/>
    </location>
</feature>
<evidence type="ECO:0000256" key="5">
    <source>
        <dbReference type="ARBA" id="ARBA00022777"/>
    </source>
</evidence>
<name>A0A9E8ZBA8_9CYAN</name>
<accession>A0A9E8ZBA8</accession>
<evidence type="ECO:0000256" key="4">
    <source>
        <dbReference type="ARBA" id="ARBA00022741"/>
    </source>
</evidence>
<dbReference type="Gene3D" id="1.10.510.10">
    <property type="entry name" value="Transferase(Phosphotransferase) domain 1"/>
    <property type="match status" value="1"/>
</dbReference>
<dbReference type="InterPro" id="IPR017441">
    <property type="entry name" value="Protein_kinase_ATP_BS"/>
</dbReference>
<dbReference type="SMART" id="SM00220">
    <property type="entry name" value="S_TKc"/>
    <property type="match status" value="1"/>
</dbReference>